<accession>A0ABW5L0I7</accession>
<proteinExistence type="predicted"/>
<evidence type="ECO:0000313" key="1">
    <source>
        <dbReference type="EMBL" id="MFD2554722.1"/>
    </source>
</evidence>
<reference evidence="2" key="1">
    <citation type="journal article" date="2019" name="Int. J. Syst. Evol. Microbiol.">
        <title>The Global Catalogue of Microorganisms (GCM) 10K type strain sequencing project: providing services to taxonomists for standard genome sequencing and annotation.</title>
        <authorList>
            <consortium name="The Broad Institute Genomics Platform"/>
            <consortium name="The Broad Institute Genome Sequencing Center for Infectious Disease"/>
            <person name="Wu L."/>
            <person name="Ma J."/>
        </authorList>
    </citation>
    <scope>NUCLEOTIDE SEQUENCE [LARGE SCALE GENOMIC DNA]</scope>
    <source>
        <strain evidence="2">KCTC 52298</strain>
    </source>
</reference>
<dbReference type="EMBL" id="JBHULD010000014">
    <property type="protein sequence ID" value="MFD2554722.1"/>
    <property type="molecule type" value="Genomic_DNA"/>
</dbReference>
<gene>
    <name evidence="1" type="ORF">ACFSQW_10000</name>
</gene>
<organism evidence="1 2">
    <name type="scientific">Sphingobacterium tabacisoli</name>
    <dbReference type="NCBI Taxonomy" id="2044855"/>
    <lineage>
        <taxon>Bacteria</taxon>
        <taxon>Pseudomonadati</taxon>
        <taxon>Bacteroidota</taxon>
        <taxon>Sphingobacteriia</taxon>
        <taxon>Sphingobacteriales</taxon>
        <taxon>Sphingobacteriaceae</taxon>
        <taxon>Sphingobacterium</taxon>
    </lineage>
</organism>
<evidence type="ECO:0000313" key="2">
    <source>
        <dbReference type="Proteomes" id="UP001597440"/>
    </source>
</evidence>
<sequence length="184" mass="20570">MNPISVLFFAIATFLGVEESRIVSRKATVTIDPVHQTFEVVQEDLFSILVTKEDSIAMINELQLIMDFKKGLEKNDSDGLIVESLSLEGQGGEISAVLKGRYTAVKAFERAGIYSDAAGFSMVNIPEWNIRSEDAVLKENYWGWPANGKVTLVVEAFENIPEDYLKYRRSILPYWDGAQGNGKK</sequence>
<dbReference type="RefSeq" id="WP_210353114.1">
    <property type="nucleotide sequence ID" value="NZ_JAEQMU010000001.1"/>
</dbReference>
<comment type="caution">
    <text evidence="1">The sequence shown here is derived from an EMBL/GenBank/DDBJ whole genome shotgun (WGS) entry which is preliminary data.</text>
</comment>
<keyword evidence="2" id="KW-1185">Reference proteome</keyword>
<dbReference type="Proteomes" id="UP001597440">
    <property type="component" value="Unassembled WGS sequence"/>
</dbReference>
<name>A0ABW5L0I7_9SPHI</name>
<protein>
    <submittedName>
        <fullName evidence="1">Uncharacterized protein</fullName>
    </submittedName>
</protein>